<organism evidence="1 2">
    <name type="scientific">Dermatophagoides pteronyssinus</name>
    <name type="common">European house dust mite</name>
    <dbReference type="NCBI Taxonomy" id="6956"/>
    <lineage>
        <taxon>Eukaryota</taxon>
        <taxon>Metazoa</taxon>
        <taxon>Ecdysozoa</taxon>
        <taxon>Arthropoda</taxon>
        <taxon>Chelicerata</taxon>
        <taxon>Arachnida</taxon>
        <taxon>Acari</taxon>
        <taxon>Acariformes</taxon>
        <taxon>Sarcoptiformes</taxon>
        <taxon>Astigmata</taxon>
        <taxon>Psoroptidia</taxon>
        <taxon>Analgoidea</taxon>
        <taxon>Pyroglyphidae</taxon>
        <taxon>Dermatophagoidinae</taxon>
        <taxon>Dermatophagoides</taxon>
    </lineage>
</organism>
<name>A0ABQ8IW11_DERPT</name>
<gene>
    <name evidence="1" type="ORF">DERP_008694</name>
</gene>
<evidence type="ECO:0000313" key="1">
    <source>
        <dbReference type="EMBL" id="KAH9414499.1"/>
    </source>
</evidence>
<dbReference type="Proteomes" id="UP000887458">
    <property type="component" value="Unassembled WGS sequence"/>
</dbReference>
<proteinExistence type="predicted"/>
<comment type="caution">
    <text evidence="1">The sequence shown here is derived from an EMBL/GenBank/DDBJ whole genome shotgun (WGS) entry which is preliminary data.</text>
</comment>
<protein>
    <submittedName>
        <fullName evidence="1">Uncharacterized protein</fullName>
    </submittedName>
</protein>
<evidence type="ECO:0000313" key="2">
    <source>
        <dbReference type="Proteomes" id="UP000887458"/>
    </source>
</evidence>
<reference evidence="1 2" key="1">
    <citation type="journal article" date="2018" name="J. Allergy Clin. Immunol.">
        <title>High-quality assembly of Dermatophagoides pteronyssinus genome and transcriptome reveals a wide range of novel allergens.</title>
        <authorList>
            <person name="Liu X.Y."/>
            <person name="Yang K.Y."/>
            <person name="Wang M.Q."/>
            <person name="Kwok J.S."/>
            <person name="Zeng X."/>
            <person name="Yang Z."/>
            <person name="Xiao X.J."/>
            <person name="Lau C.P."/>
            <person name="Li Y."/>
            <person name="Huang Z.M."/>
            <person name="Ba J.G."/>
            <person name="Yim A.K."/>
            <person name="Ouyang C.Y."/>
            <person name="Ngai S.M."/>
            <person name="Chan T.F."/>
            <person name="Leung E.L."/>
            <person name="Liu L."/>
            <person name="Liu Z.G."/>
            <person name="Tsui S.K."/>
        </authorList>
    </citation>
    <scope>NUCLEOTIDE SEQUENCE [LARGE SCALE GENOMIC DNA]</scope>
    <source>
        <strain evidence="1">Derp</strain>
    </source>
</reference>
<dbReference type="EMBL" id="NJHN03000107">
    <property type="protein sequence ID" value="KAH9414499.1"/>
    <property type="molecule type" value="Genomic_DNA"/>
</dbReference>
<sequence>MHTNVRYKSRFNGFELKFFSKKISWFCLATSIPVLENIKSTCLICNNSRNSGFHLSNGPHPRSTILNGLDIFHRCINFNAGPIESNDVVEYLDGSNSIAYVLCFVLLRMGKKP</sequence>
<keyword evidence="2" id="KW-1185">Reference proteome</keyword>
<reference evidence="1 2" key="2">
    <citation type="journal article" date="2022" name="Mol. Biol. Evol.">
        <title>Comparative Genomics Reveals Insights into the Divergent Evolution of Astigmatic Mites and Household Pest Adaptations.</title>
        <authorList>
            <person name="Xiong Q."/>
            <person name="Wan A.T."/>
            <person name="Liu X."/>
            <person name="Fung C.S."/>
            <person name="Xiao X."/>
            <person name="Malainual N."/>
            <person name="Hou J."/>
            <person name="Wang L."/>
            <person name="Wang M."/>
            <person name="Yang K.Y."/>
            <person name="Cui Y."/>
            <person name="Leung E.L."/>
            <person name="Nong W."/>
            <person name="Shin S.K."/>
            <person name="Au S.W."/>
            <person name="Jeong K.Y."/>
            <person name="Chew F.T."/>
            <person name="Hui J.H."/>
            <person name="Leung T.F."/>
            <person name="Tungtrongchitr A."/>
            <person name="Zhong N."/>
            <person name="Liu Z."/>
            <person name="Tsui S.K."/>
        </authorList>
    </citation>
    <scope>NUCLEOTIDE SEQUENCE [LARGE SCALE GENOMIC DNA]</scope>
    <source>
        <strain evidence="1">Derp</strain>
    </source>
</reference>
<accession>A0ABQ8IW11</accession>